<dbReference type="Gene3D" id="1.25.40.20">
    <property type="entry name" value="Ankyrin repeat-containing domain"/>
    <property type="match status" value="1"/>
</dbReference>
<reference evidence="1" key="1">
    <citation type="journal article" date="2019" name="MBio">
        <title>Virus Genomes from Deep Sea Sediments Expand the Ocean Megavirome and Support Independent Origins of Viral Gigantism.</title>
        <authorList>
            <person name="Backstrom D."/>
            <person name="Yutin N."/>
            <person name="Jorgensen S.L."/>
            <person name="Dharamshi J."/>
            <person name="Homa F."/>
            <person name="Zaremba-Niedwiedzka K."/>
            <person name="Spang A."/>
            <person name="Wolf Y.I."/>
            <person name="Koonin E.V."/>
            <person name="Ettema T.J."/>
        </authorList>
    </citation>
    <scope>NUCLEOTIDE SEQUENCE</scope>
</reference>
<dbReference type="PANTHER" id="PTHR46586:SF3">
    <property type="entry name" value="ANKYRIN REPEAT-CONTAINING PROTEIN"/>
    <property type="match status" value="1"/>
</dbReference>
<protein>
    <submittedName>
        <fullName evidence="1">Ankyrin repeat protein</fullName>
    </submittedName>
</protein>
<name>A0A481YMN4_9VIRU</name>
<dbReference type="PANTHER" id="PTHR46586">
    <property type="entry name" value="ANKYRIN REPEAT-CONTAINING PROTEIN"/>
    <property type="match status" value="1"/>
</dbReference>
<sequence length="502" mass="57724">MTTIDDYMILYPEKFKTDKKYIAENPDSLIGKQFYFKIMSEEKEYIEVADGIFVLGSDFLPVFVATVVNVQYTNYYFLTVNNVAKFPDKSAIFSMPEREKFEHAMRAVRINDIKMFEQILPESIYKNPYYSEEIWKLIIENDRLPFVKTLVRKKLVVPPDALLESAWRGHVGVVKFLAPRTIVSTMLDRVLQPPRDFGAKEENILTIVKFLFRNRPISEDDFKGAANSGYLDVIKFFVNRNVPVPKDAILEAAWRGRVDIVWYLNHIMSELLEVPEVPKDTLSKVFLPPRDFKTNEVETLAIVEILYHRQLDSRDMYNAASNDLQSVVKYLMSVGSPIDTSTMTKAIELGNLNFVKMLLKNNAPINENTIVYAFTLSRNRRQARIRFVIAKYLFENGVPIDTKAIENAAWSGNLEGVKYLVENKAPVELNTIMFHAVTSGEIRIVKYLGDKGYPITRLAIKAADEIEDEKIIDYLYRKSAELGLEEETPLIPDIAKLTLSYL</sequence>
<dbReference type="EMBL" id="MK500280">
    <property type="protein sequence ID" value="QBK84598.1"/>
    <property type="molecule type" value="Genomic_DNA"/>
</dbReference>
<gene>
    <name evidence="1" type="ORF">LCDPAC01_00790</name>
</gene>
<organism evidence="1">
    <name type="scientific">Pithovirus LCDPAC01</name>
    <dbReference type="NCBI Taxonomy" id="2506600"/>
    <lineage>
        <taxon>Viruses</taxon>
        <taxon>Pithoviruses</taxon>
    </lineage>
</organism>
<evidence type="ECO:0000313" key="1">
    <source>
        <dbReference type="EMBL" id="QBK84598.1"/>
    </source>
</evidence>
<dbReference type="InterPro" id="IPR036770">
    <property type="entry name" value="Ankyrin_rpt-contain_sf"/>
</dbReference>
<dbReference type="SUPFAM" id="SSF48403">
    <property type="entry name" value="Ankyrin repeat"/>
    <property type="match status" value="1"/>
</dbReference>
<dbReference type="InterPro" id="IPR052050">
    <property type="entry name" value="SecEffector_AnkRepeat"/>
</dbReference>
<proteinExistence type="predicted"/>
<accession>A0A481YMN4</accession>